<dbReference type="Gene3D" id="3.40.630.190">
    <property type="entry name" value="LCP protein"/>
    <property type="match status" value="1"/>
</dbReference>
<keyword evidence="3" id="KW-0472">Membrane</keyword>
<evidence type="ECO:0000256" key="2">
    <source>
        <dbReference type="SAM" id="MobiDB-lite"/>
    </source>
</evidence>
<evidence type="ECO:0000256" key="3">
    <source>
        <dbReference type="SAM" id="Phobius"/>
    </source>
</evidence>
<evidence type="ECO:0000256" key="1">
    <source>
        <dbReference type="ARBA" id="ARBA00006068"/>
    </source>
</evidence>
<name>A0A9D2Q2N7_9FIRM</name>
<feature type="domain" description="Cell envelope-related transcriptional attenuator" evidence="4">
    <location>
        <begin position="328"/>
        <end position="479"/>
    </location>
</feature>
<dbReference type="NCBIfam" id="TIGR00350">
    <property type="entry name" value="lytR_cpsA_psr"/>
    <property type="match status" value="1"/>
</dbReference>
<feature type="region of interest" description="Disordered" evidence="2">
    <location>
        <begin position="93"/>
        <end position="144"/>
    </location>
</feature>
<comment type="similarity">
    <text evidence="1">Belongs to the LytR/CpsA/Psr (LCP) family.</text>
</comment>
<dbReference type="Pfam" id="PF03816">
    <property type="entry name" value="LytR_cpsA_psr"/>
    <property type="match status" value="1"/>
</dbReference>
<reference evidence="5" key="1">
    <citation type="journal article" date="2021" name="PeerJ">
        <title>Extensive microbial diversity within the chicken gut microbiome revealed by metagenomics and culture.</title>
        <authorList>
            <person name="Gilroy R."/>
            <person name="Ravi A."/>
            <person name="Getino M."/>
            <person name="Pursley I."/>
            <person name="Horton D.L."/>
            <person name="Alikhan N.F."/>
            <person name="Baker D."/>
            <person name="Gharbi K."/>
            <person name="Hall N."/>
            <person name="Watson M."/>
            <person name="Adriaenssens E.M."/>
            <person name="Foster-Nyarko E."/>
            <person name="Jarju S."/>
            <person name="Secka A."/>
            <person name="Antonio M."/>
            <person name="Oren A."/>
            <person name="Chaudhuri R.R."/>
            <person name="La Ragione R."/>
            <person name="Hildebrand F."/>
            <person name="Pallen M.J."/>
        </authorList>
    </citation>
    <scope>NUCLEOTIDE SEQUENCE</scope>
    <source>
        <strain evidence="5">5933</strain>
    </source>
</reference>
<dbReference type="PANTHER" id="PTHR33392">
    <property type="entry name" value="POLYISOPRENYL-TEICHOIC ACID--PEPTIDOGLYCAN TEICHOIC ACID TRANSFERASE TAGU"/>
    <property type="match status" value="1"/>
</dbReference>
<feature type="compositionally biased region" description="Low complexity" evidence="2">
    <location>
        <begin position="31"/>
        <end position="42"/>
    </location>
</feature>
<feature type="region of interest" description="Disordered" evidence="2">
    <location>
        <begin position="180"/>
        <end position="216"/>
    </location>
</feature>
<feature type="compositionally biased region" description="Acidic residues" evidence="2">
    <location>
        <begin position="600"/>
        <end position="609"/>
    </location>
</feature>
<dbReference type="Proteomes" id="UP000823918">
    <property type="component" value="Unassembled WGS sequence"/>
</dbReference>
<keyword evidence="3" id="KW-0812">Transmembrane</keyword>
<feature type="region of interest" description="Disordered" evidence="2">
    <location>
        <begin position="598"/>
        <end position="634"/>
    </location>
</feature>
<dbReference type="PANTHER" id="PTHR33392:SF6">
    <property type="entry name" value="POLYISOPRENYL-TEICHOIC ACID--PEPTIDOGLYCAN TEICHOIC ACID TRANSFERASE TAGU"/>
    <property type="match status" value="1"/>
</dbReference>
<dbReference type="InterPro" id="IPR004474">
    <property type="entry name" value="LytR_CpsA_psr"/>
</dbReference>
<evidence type="ECO:0000259" key="4">
    <source>
        <dbReference type="Pfam" id="PF03816"/>
    </source>
</evidence>
<feature type="compositionally biased region" description="Low complexity" evidence="2">
    <location>
        <begin position="611"/>
        <end position="634"/>
    </location>
</feature>
<feature type="region of interest" description="Disordered" evidence="2">
    <location>
        <begin position="28"/>
        <end position="48"/>
    </location>
</feature>
<organism evidence="5 6">
    <name type="scientific">Candidatus Ruthenibacterium merdavium</name>
    <dbReference type="NCBI Taxonomy" id="2838752"/>
    <lineage>
        <taxon>Bacteria</taxon>
        <taxon>Bacillati</taxon>
        <taxon>Bacillota</taxon>
        <taxon>Clostridia</taxon>
        <taxon>Eubacteriales</taxon>
        <taxon>Oscillospiraceae</taxon>
        <taxon>Ruthenibacterium</taxon>
    </lineage>
</organism>
<feature type="transmembrane region" description="Helical" evidence="3">
    <location>
        <begin position="252"/>
        <end position="275"/>
    </location>
</feature>
<dbReference type="EMBL" id="DWWA01000018">
    <property type="protein sequence ID" value="HJC71744.1"/>
    <property type="molecule type" value="Genomic_DNA"/>
</dbReference>
<protein>
    <submittedName>
        <fullName evidence="5">LCP family protein</fullName>
    </submittedName>
</protein>
<sequence length="634" mass="69886">MSPRAPRNIDISRAKRHEVPELAALRRAHRAAQAQKQRMASQEQEKTIELRRQELAQQTALRGSTGEVIRYDLFRENTSDSIAIPKERIFQQPAAPAMAAAQPHQHAQNTQHGVTVPQTPQTQQVPSANGMTGAAGMPRVNPPRSVQTAAFDIPVDEIRRRTTQANAYAQNTLTGQTGAVTGQTAAQRPQAGAQQAQRPQMTAARSMQTAQQQAQHQSVAAWQSELEALARVSNQQKQPAQKKKKNFSAKKIVLCVIAAMFAVVLMVVGGAYLYLSQMFQTTGEGGELTHTEAMTPPELSENQINFLVLGMDYMENDAVERNEDTMLTDMILYCQFDKQAQTLKMLQIPRDIFVSRPEQTGGSAKINALYSFGSDSVNKVQNLADVIYDMFKLPVDYYVTVKMEALTEFVDTFGGGVGIEVYVPKTLSYGGSYLEQGWQTLDGESLEFFLRCRKGPGMERSDYDRLENQKYFYSALFKYVRTMSWQEMVKLMPVCAKYVSTNMPMETCIALGIQFLSGGIPDENIVMGRLPVYGTQVTYTPGNDVTILPQQETADFLNRYFRPADAPVDASLVNLPTYGDPSQWGGVSEGTMSHVAADGTVEEGAETIDNEAASQAAESTSQQTASSQETQAAA</sequence>
<dbReference type="AlphaFoldDB" id="A0A9D2Q2N7"/>
<comment type="caution">
    <text evidence="5">The sequence shown here is derived from an EMBL/GenBank/DDBJ whole genome shotgun (WGS) entry which is preliminary data.</text>
</comment>
<proteinExistence type="inferred from homology"/>
<keyword evidence="3" id="KW-1133">Transmembrane helix</keyword>
<evidence type="ECO:0000313" key="5">
    <source>
        <dbReference type="EMBL" id="HJC71744.1"/>
    </source>
</evidence>
<reference evidence="5" key="2">
    <citation type="submission" date="2021-04" db="EMBL/GenBank/DDBJ databases">
        <authorList>
            <person name="Gilroy R."/>
        </authorList>
    </citation>
    <scope>NUCLEOTIDE SEQUENCE</scope>
    <source>
        <strain evidence="5">5933</strain>
    </source>
</reference>
<gene>
    <name evidence="5" type="ORF">H9698_02980</name>
</gene>
<accession>A0A9D2Q2N7</accession>
<dbReference type="InterPro" id="IPR050922">
    <property type="entry name" value="LytR/CpsA/Psr_CW_biosynth"/>
</dbReference>
<feature type="compositionally biased region" description="Low complexity" evidence="2">
    <location>
        <begin position="93"/>
        <end position="126"/>
    </location>
</feature>
<evidence type="ECO:0000313" key="6">
    <source>
        <dbReference type="Proteomes" id="UP000823918"/>
    </source>
</evidence>